<dbReference type="OrthoDB" id="2737281at2759"/>
<evidence type="ECO:0000259" key="5">
    <source>
        <dbReference type="PROSITE" id="PS50865"/>
    </source>
</evidence>
<keyword evidence="1" id="KW-0479">Metal-binding</keyword>
<evidence type="ECO:0000256" key="2">
    <source>
        <dbReference type="ARBA" id="ARBA00022771"/>
    </source>
</evidence>
<evidence type="ECO:0000313" key="6">
    <source>
        <dbReference type="EMBL" id="TBU30090.1"/>
    </source>
</evidence>
<dbReference type="Proteomes" id="UP000292957">
    <property type="component" value="Unassembled WGS sequence"/>
</dbReference>
<evidence type="ECO:0000256" key="1">
    <source>
        <dbReference type="ARBA" id="ARBA00022723"/>
    </source>
</evidence>
<dbReference type="Pfam" id="PF01753">
    <property type="entry name" value="zf-MYND"/>
    <property type="match status" value="1"/>
</dbReference>
<dbReference type="Gene3D" id="6.10.140.2220">
    <property type="match status" value="1"/>
</dbReference>
<proteinExistence type="predicted"/>
<dbReference type="EMBL" id="ML143408">
    <property type="protein sequence ID" value="TBU30090.1"/>
    <property type="molecule type" value="Genomic_DNA"/>
</dbReference>
<keyword evidence="2 4" id="KW-0863">Zinc-finger</keyword>
<dbReference type="SUPFAM" id="SSF144232">
    <property type="entry name" value="HIT/MYND zinc finger-like"/>
    <property type="match status" value="1"/>
</dbReference>
<gene>
    <name evidence="6" type="ORF">BD311DRAFT_691615</name>
</gene>
<dbReference type="GO" id="GO:0008270">
    <property type="term" value="F:zinc ion binding"/>
    <property type="evidence" value="ECO:0007669"/>
    <property type="project" value="UniProtKB-KW"/>
</dbReference>
<protein>
    <recommendedName>
        <fullName evidence="5">MYND-type domain-containing protein</fullName>
    </recommendedName>
</protein>
<feature type="domain" description="MYND-type" evidence="5">
    <location>
        <begin position="241"/>
        <end position="291"/>
    </location>
</feature>
<accession>A0A4Q9MQL3</accession>
<dbReference type="PROSITE" id="PS50865">
    <property type="entry name" value="ZF_MYND_2"/>
    <property type="match status" value="1"/>
</dbReference>
<evidence type="ECO:0000256" key="3">
    <source>
        <dbReference type="ARBA" id="ARBA00022833"/>
    </source>
</evidence>
<evidence type="ECO:0000256" key="4">
    <source>
        <dbReference type="PROSITE-ProRule" id="PRU00134"/>
    </source>
</evidence>
<name>A0A4Q9MQL3_9APHY</name>
<dbReference type="AlphaFoldDB" id="A0A4Q9MQL3"/>
<reference evidence="6" key="1">
    <citation type="submission" date="2019-01" db="EMBL/GenBank/DDBJ databases">
        <title>Draft genome sequences of three monokaryotic isolates of the white-rot basidiomycete fungus Dichomitus squalens.</title>
        <authorList>
            <consortium name="DOE Joint Genome Institute"/>
            <person name="Lopez S.C."/>
            <person name="Andreopoulos B."/>
            <person name="Pangilinan J."/>
            <person name="Lipzen A."/>
            <person name="Riley R."/>
            <person name="Ahrendt S."/>
            <person name="Ng V."/>
            <person name="Barry K."/>
            <person name="Daum C."/>
            <person name="Grigoriev I.V."/>
            <person name="Hilden K.S."/>
            <person name="Makela M.R."/>
            <person name="de Vries R.P."/>
        </authorList>
    </citation>
    <scope>NUCLEOTIDE SEQUENCE [LARGE SCALE GENOMIC DNA]</scope>
    <source>
        <strain evidence="6">OM18370.1</strain>
    </source>
</reference>
<organism evidence="6">
    <name type="scientific">Dichomitus squalens</name>
    <dbReference type="NCBI Taxonomy" id="114155"/>
    <lineage>
        <taxon>Eukaryota</taxon>
        <taxon>Fungi</taxon>
        <taxon>Dikarya</taxon>
        <taxon>Basidiomycota</taxon>
        <taxon>Agaricomycotina</taxon>
        <taxon>Agaricomycetes</taxon>
        <taxon>Polyporales</taxon>
        <taxon>Polyporaceae</taxon>
        <taxon>Dichomitus</taxon>
    </lineage>
</organism>
<sequence>MPSQSSPQRTVHVDIHEFDNDHVIYDKMTEYASVKFNCSFDHNKRPDMGEHMRQCSLYLTENQAPILGQRRDAGDPEAFLETGFRYLSGCGVHEVNIQGALFVLETLTVEMAHNTADDLLAIGHSTAAYAYWQDWCTIDPEARAYIDSQARRFERPVGLSPYASLVFAAVHANYSVCLGLVSPAVLVVGLGVKDVMEKLGIDVTKTSPRFKPLWDAVKKREDEVLAEQRRRQAKLAKEANAYICAAEGCKVEGLHKAALKACSGRCPPDLKPHYCSKECQRRDWPKHKEICKPGRHGKPPKLPSDEHQNDAFVKGFQQAARASSSGLPSTQAELSGEWLGLDSGFDGKMQAGAEHMIEVPGLEAHEKLRFVSSTLAPTELRKLREEMASAISSPVRA</sequence>
<keyword evidence="3" id="KW-0862">Zinc</keyword>
<dbReference type="InterPro" id="IPR002893">
    <property type="entry name" value="Znf_MYND"/>
</dbReference>